<proteinExistence type="predicted"/>
<comment type="caution">
    <text evidence="3">The sequence shown here is derived from an EMBL/GenBank/DDBJ whole genome shotgun (WGS) entry which is preliminary data.</text>
</comment>
<evidence type="ECO:0000259" key="2">
    <source>
        <dbReference type="Pfam" id="PF12697"/>
    </source>
</evidence>
<evidence type="ECO:0000256" key="1">
    <source>
        <dbReference type="SAM" id="Phobius"/>
    </source>
</evidence>
<dbReference type="PANTHER" id="PTHR43139">
    <property type="entry name" value="SI:DKEY-122A22.2"/>
    <property type="match status" value="1"/>
</dbReference>
<organism evidence="3 4">
    <name type="scientific">Caulobacter ginsengisoli</name>
    <dbReference type="NCBI Taxonomy" id="400775"/>
    <lineage>
        <taxon>Bacteria</taxon>
        <taxon>Pseudomonadati</taxon>
        <taxon>Pseudomonadota</taxon>
        <taxon>Alphaproteobacteria</taxon>
        <taxon>Caulobacterales</taxon>
        <taxon>Caulobacteraceae</taxon>
        <taxon>Caulobacter</taxon>
    </lineage>
</organism>
<keyword evidence="1" id="KW-0812">Transmembrane</keyword>
<name>A0ABU0INZ9_9CAUL</name>
<dbReference type="Pfam" id="PF12697">
    <property type="entry name" value="Abhydrolase_6"/>
    <property type="match status" value="1"/>
</dbReference>
<keyword evidence="1" id="KW-1133">Transmembrane helix</keyword>
<gene>
    <name evidence="3" type="ORF">QO010_001490</name>
</gene>
<keyword evidence="1" id="KW-0472">Membrane</keyword>
<keyword evidence="4" id="KW-1185">Reference proteome</keyword>
<dbReference type="RefSeq" id="WP_307347856.1">
    <property type="nucleotide sequence ID" value="NZ_JAUSVS010000002.1"/>
</dbReference>
<dbReference type="SUPFAM" id="SSF53474">
    <property type="entry name" value="alpha/beta-Hydrolases"/>
    <property type="match status" value="1"/>
</dbReference>
<feature type="transmembrane region" description="Helical" evidence="1">
    <location>
        <begin position="7"/>
        <end position="33"/>
    </location>
</feature>
<accession>A0ABU0INZ9</accession>
<feature type="domain" description="AB hydrolase-1" evidence="2">
    <location>
        <begin position="67"/>
        <end position="313"/>
    </location>
</feature>
<protein>
    <submittedName>
        <fullName evidence="3">Pimeloyl-ACP methyl ester carboxylesterase</fullName>
    </submittedName>
</protein>
<reference evidence="3 4" key="1">
    <citation type="submission" date="2023-07" db="EMBL/GenBank/DDBJ databases">
        <title>Genomic Encyclopedia of Type Strains, Phase IV (KMG-IV): sequencing the most valuable type-strain genomes for metagenomic binning, comparative biology and taxonomic classification.</title>
        <authorList>
            <person name="Goeker M."/>
        </authorList>
    </citation>
    <scope>NUCLEOTIDE SEQUENCE [LARGE SCALE GENOMIC DNA]</scope>
    <source>
        <strain evidence="3 4">DSM 18695</strain>
    </source>
</reference>
<dbReference type="Gene3D" id="3.40.50.1820">
    <property type="entry name" value="alpha/beta hydrolase"/>
    <property type="match status" value="1"/>
</dbReference>
<dbReference type="EMBL" id="JAUSVS010000002">
    <property type="protein sequence ID" value="MDQ0463719.1"/>
    <property type="molecule type" value="Genomic_DNA"/>
</dbReference>
<dbReference type="InterPro" id="IPR052370">
    <property type="entry name" value="Meta-cleavage_hydrolase"/>
</dbReference>
<dbReference type="PANTHER" id="PTHR43139:SF52">
    <property type="entry name" value="SI:DKEY-122A22.2"/>
    <property type="match status" value="1"/>
</dbReference>
<dbReference type="InterPro" id="IPR029058">
    <property type="entry name" value="AB_hydrolase_fold"/>
</dbReference>
<dbReference type="InterPro" id="IPR000073">
    <property type="entry name" value="AB_hydrolase_1"/>
</dbReference>
<dbReference type="Proteomes" id="UP001228905">
    <property type="component" value="Unassembled WGS sequence"/>
</dbReference>
<evidence type="ECO:0000313" key="3">
    <source>
        <dbReference type="EMBL" id="MDQ0463719.1"/>
    </source>
</evidence>
<evidence type="ECO:0000313" key="4">
    <source>
        <dbReference type="Proteomes" id="UP001228905"/>
    </source>
</evidence>
<sequence>MADIGKWALWLGLGLGGLVVAGLIGAVAIEVWLEHRDATRFPPPGRMVDVGNGRRHMLCVGQGGPTVVLVSGGGVPAVLLAPLQTRIARFARVCAYDRAGLGWSEPSRSPLSIAGQAAELRAVLAGAGETGPFVLVGHSYGGLIARQMARDQPGAVAGMVLVDAAEEGVVFNQRFFDWVSSGAAFYRRLEGAAKLGLVRAQLAADPAKARLPASLDPAQRRQALALVVRPAFFRAAGNEAAHGYDLTPEDQRRPGGFGALGSMPLMIVRHGRPFTGPDAFLEPGWAAGQARLAALSTDSETLVAQGSGHDIPGTGPDLAAAAIAKVVIALREKRPLRR</sequence>